<name>A0A3N2Q3I6_SODAK</name>
<proteinExistence type="predicted"/>
<dbReference type="Proteomes" id="UP000272025">
    <property type="component" value="Unassembled WGS sequence"/>
</dbReference>
<organism evidence="1 2">
    <name type="scientific">Sodiomyces alkalinus (strain CBS 110278 / VKM F-3762 / F11)</name>
    <name type="common">Alkaliphilic filamentous fungus</name>
    <dbReference type="NCBI Taxonomy" id="1314773"/>
    <lineage>
        <taxon>Eukaryota</taxon>
        <taxon>Fungi</taxon>
        <taxon>Dikarya</taxon>
        <taxon>Ascomycota</taxon>
        <taxon>Pezizomycotina</taxon>
        <taxon>Sordariomycetes</taxon>
        <taxon>Hypocreomycetidae</taxon>
        <taxon>Glomerellales</taxon>
        <taxon>Plectosphaerellaceae</taxon>
        <taxon>Sodiomyces</taxon>
    </lineage>
</organism>
<accession>A0A3N2Q3I6</accession>
<protein>
    <submittedName>
        <fullName evidence="1">Uncharacterized protein</fullName>
    </submittedName>
</protein>
<evidence type="ECO:0000313" key="1">
    <source>
        <dbReference type="EMBL" id="ROT41331.1"/>
    </source>
</evidence>
<keyword evidence="2" id="KW-1185">Reference proteome</keyword>
<gene>
    <name evidence="1" type="ORF">SODALDRAFT_117066</name>
</gene>
<dbReference type="EMBL" id="ML119052">
    <property type="protein sequence ID" value="ROT41331.1"/>
    <property type="molecule type" value="Genomic_DNA"/>
</dbReference>
<evidence type="ECO:0000313" key="2">
    <source>
        <dbReference type="Proteomes" id="UP000272025"/>
    </source>
</evidence>
<dbReference type="GeneID" id="39575073"/>
<dbReference type="AlphaFoldDB" id="A0A3N2Q3I6"/>
<sequence length="272" mass="31099">MATFLDDTWTTAALQRTLLHHSHHGLSRTQARIPLSCINRNANVGDGVVVGFGTEHRFARSTVGSFRTRLGRPVDPLFYVPYVHIRPLSPTVFVLPLSGFLIELAPSHVVAKRFPARKFCTWHQGLRQKWLRRPLLIGLAGKEIPRRRNGLFCGASLGKIFRLFSPPFHFLLQRIAIWAKQKQWQGRLVSCGSQKIFLLFLFSYPSPHTPEAAAKGFPSWWIDSTWDMGCPRTVYGRWRLFVYFPLPSRGKVLDFFFPSLLVAQRLGRSCGR</sequence>
<dbReference type="RefSeq" id="XP_028469137.1">
    <property type="nucleotide sequence ID" value="XM_028606595.1"/>
</dbReference>
<reference evidence="1 2" key="1">
    <citation type="journal article" date="2018" name="Mol. Ecol.">
        <title>The obligate alkalophilic soda-lake fungus Sodiomyces alkalinus has shifted to a protein diet.</title>
        <authorList>
            <person name="Grum-Grzhimaylo A.A."/>
            <person name="Falkoski D.L."/>
            <person name="van den Heuvel J."/>
            <person name="Valero-Jimenez C.A."/>
            <person name="Min B."/>
            <person name="Choi I.G."/>
            <person name="Lipzen A."/>
            <person name="Daum C.G."/>
            <person name="Aanen D.K."/>
            <person name="Tsang A."/>
            <person name="Henrissat B."/>
            <person name="Bilanenko E.N."/>
            <person name="de Vries R.P."/>
            <person name="van Kan J.A.L."/>
            <person name="Grigoriev I.V."/>
            <person name="Debets A.J.M."/>
        </authorList>
    </citation>
    <scope>NUCLEOTIDE SEQUENCE [LARGE SCALE GENOMIC DNA]</scope>
    <source>
        <strain evidence="1 2">F11</strain>
    </source>
</reference>